<sequence>MDTINEVDTSNVDIEAEIKAAEQREADFLAKNRGTPGSDENSNAEPKAKPDNVPEEFWDANKGEVDWEKLNDRLKNGDQQKQEDQQDEETGDVVNGVKLTAKHSADFAPFYEQFSKDGTVSEDAVKYVKDNFNIDASPEMIAAYMRGQLSKADGQASEVAASIRSEGMAVVGGEGNYAKMSAWAEEVLSDAELVEFNSAVEGKDPKIAKLAVQGLWNRYRAEATIEPERVLGKGRTGTTTVDAYTSMDEMVAATIDPRYNTDPAYRAKVEAKIARSGALAIPTY</sequence>
<dbReference type="Proteomes" id="UP000623593">
    <property type="component" value="Segment"/>
</dbReference>
<accession>A0A7S5RBS0</accession>
<name>A0A7S5RBS0_9CAUD</name>
<dbReference type="InterPro" id="IPR008768">
    <property type="entry name" value="Gp9-like"/>
</dbReference>
<dbReference type="EMBL" id="MN988539">
    <property type="protein sequence ID" value="QIG74632.1"/>
    <property type="molecule type" value="Genomic_DNA"/>
</dbReference>
<reference evidence="2" key="1">
    <citation type="submission" date="2020-01" db="EMBL/GenBank/DDBJ databases">
        <title>Patterns of diversity and host range of bacteriophage communities associated with bean-nodulatin bacteria.</title>
        <authorList>
            <person name="Vann Cauwenberghe J."/>
            <person name="Santamaria R.I."/>
            <person name="Bustos P."/>
            <person name="Juarez S."/>
            <person name="Gonzalez V."/>
        </authorList>
    </citation>
    <scope>NUCLEOTIDE SEQUENCE</scope>
</reference>
<gene>
    <name evidence="2" type="ORF">EVC11_050</name>
</gene>
<evidence type="ECO:0000313" key="2">
    <source>
        <dbReference type="EMBL" id="QIG74632.1"/>
    </source>
</evidence>
<dbReference type="Pfam" id="PF05396">
    <property type="entry name" value="Phage_T7_Capsid"/>
    <property type="match status" value="1"/>
</dbReference>
<feature type="region of interest" description="Disordered" evidence="1">
    <location>
        <begin position="23"/>
        <end position="92"/>
    </location>
</feature>
<organism evidence="2 3">
    <name type="scientific">Rhizobium phage RHph_I20</name>
    <dbReference type="NCBI Taxonomy" id="2509730"/>
    <lineage>
        <taxon>Viruses</taxon>
        <taxon>Duplodnaviria</taxon>
        <taxon>Heunggongvirae</taxon>
        <taxon>Uroviricota</taxon>
        <taxon>Caudoviricetes</taxon>
        <taxon>Autographivirales</taxon>
        <taxon>Autographivirales incertae sedis</taxon>
        <taxon>Morelosvirus</taxon>
        <taxon>Morelosvirus RHphI20</taxon>
    </lineage>
</organism>
<evidence type="ECO:0000313" key="3">
    <source>
        <dbReference type="Proteomes" id="UP000623593"/>
    </source>
</evidence>
<evidence type="ECO:0000256" key="1">
    <source>
        <dbReference type="SAM" id="MobiDB-lite"/>
    </source>
</evidence>
<protein>
    <submittedName>
        <fullName evidence="2">Putative capsid assembly protein</fullName>
    </submittedName>
</protein>
<proteinExistence type="predicted"/>
<feature type="compositionally biased region" description="Basic and acidic residues" evidence="1">
    <location>
        <begin position="59"/>
        <end position="84"/>
    </location>
</feature>
<keyword evidence="3" id="KW-1185">Reference proteome</keyword>
<dbReference type="GO" id="GO:0019069">
    <property type="term" value="P:viral capsid assembly"/>
    <property type="evidence" value="ECO:0007669"/>
    <property type="project" value="InterPro"/>
</dbReference>